<feature type="region of interest" description="Disordered" evidence="1">
    <location>
        <begin position="487"/>
        <end position="583"/>
    </location>
</feature>
<dbReference type="SUPFAM" id="SSF52540">
    <property type="entry name" value="P-loop containing nucleoside triphosphate hydrolases"/>
    <property type="match status" value="1"/>
</dbReference>
<dbReference type="AlphaFoldDB" id="A0A1H9UIZ2"/>
<feature type="transmembrane region" description="Helical" evidence="2">
    <location>
        <begin position="264"/>
        <end position="283"/>
    </location>
</feature>
<feature type="compositionally biased region" description="Low complexity" evidence="1">
    <location>
        <begin position="156"/>
        <end position="166"/>
    </location>
</feature>
<dbReference type="EMBL" id="FOHB01000003">
    <property type="protein sequence ID" value="SES09258.1"/>
    <property type="molecule type" value="Genomic_DNA"/>
</dbReference>
<keyword evidence="4" id="KW-0645">Protease</keyword>
<dbReference type="RefSeq" id="WP_091757628.1">
    <property type="nucleotide sequence ID" value="NZ_FOHB01000003.1"/>
</dbReference>
<feature type="transmembrane region" description="Helical" evidence="2">
    <location>
        <begin position="448"/>
        <end position="469"/>
    </location>
</feature>
<dbReference type="GO" id="GO:0051782">
    <property type="term" value="P:negative regulation of cell division"/>
    <property type="evidence" value="ECO:0007669"/>
    <property type="project" value="TreeGrafter"/>
</dbReference>
<feature type="transmembrane region" description="Helical" evidence="2">
    <location>
        <begin position="188"/>
        <end position="215"/>
    </location>
</feature>
<evidence type="ECO:0000256" key="2">
    <source>
        <dbReference type="SAM" id="Phobius"/>
    </source>
</evidence>
<name>A0A1H9UIZ2_9MICO</name>
<feature type="transmembrane region" description="Helical" evidence="2">
    <location>
        <begin position="303"/>
        <end position="334"/>
    </location>
</feature>
<dbReference type="PANTHER" id="PTHR43384:SF14">
    <property type="entry name" value="ESX-1 SECRETION-ASSOCIATED PROTEIN ESPI"/>
    <property type="match status" value="1"/>
</dbReference>
<gene>
    <name evidence="4" type="ORF">SAMN05216199_1942</name>
</gene>
<dbReference type="GO" id="GO:0005829">
    <property type="term" value="C:cytosol"/>
    <property type="evidence" value="ECO:0007669"/>
    <property type="project" value="TreeGrafter"/>
</dbReference>
<dbReference type="InterPro" id="IPR002586">
    <property type="entry name" value="CobQ/CobB/MinD/ParA_Nub-bd_dom"/>
</dbReference>
<feature type="transmembrane region" description="Helical" evidence="2">
    <location>
        <begin position="227"/>
        <end position="252"/>
    </location>
</feature>
<dbReference type="InterPro" id="IPR050625">
    <property type="entry name" value="ParA/MinD_ATPase"/>
</dbReference>
<feature type="transmembrane region" description="Helical" evidence="2">
    <location>
        <begin position="393"/>
        <end position="415"/>
    </location>
</feature>
<dbReference type="GO" id="GO:0016887">
    <property type="term" value="F:ATP hydrolysis activity"/>
    <property type="evidence" value="ECO:0007669"/>
    <property type="project" value="TreeGrafter"/>
</dbReference>
<keyword evidence="4" id="KW-0482">Metalloprotease</keyword>
<feature type="compositionally biased region" description="Polar residues" evidence="1">
    <location>
        <begin position="123"/>
        <end position="140"/>
    </location>
</feature>
<dbReference type="InterPro" id="IPR027417">
    <property type="entry name" value="P-loop_NTPase"/>
</dbReference>
<feature type="region of interest" description="Disordered" evidence="1">
    <location>
        <begin position="1"/>
        <end position="25"/>
    </location>
</feature>
<feature type="compositionally biased region" description="Pro residues" evidence="1">
    <location>
        <begin position="549"/>
        <end position="571"/>
    </location>
</feature>
<organism evidence="4 5">
    <name type="scientific">Pedococcus cremeus</name>
    <dbReference type="NCBI Taxonomy" id="587636"/>
    <lineage>
        <taxon>Bacteria</taxon>
        <taxon>Bacillati</taxon>
        <taxon>Actinomycetota</taxon>
        <taxon>Actinomycetes</taxon>
        <taxon>Micrococcales</taxon>
        <taxon>Intrasporangiaceae</taxon>
        <taxon>Pedococcus</taxon>
    </lineage>
</organism>
<dbReference type="OrthoDB" id="4640801at2"/>
<proteinExistence type="predicted"/>
<keyword evidence="2" id="KW-0472">Membrane</keyword>
<reference evidence="5" key="1">
    <citation type="submission" date="2016-10" db="EMBL/GenBank/DDBJ databases">
        <authorList>
            <person name="Varghese N."/>
            <person name="Submissions S."/>
        </authorList>
    </citation>
    <scope>NUCLEOTIDE SEQUENCE [LARGE SCALE GENOMIC DNA]</scope>
    <source>
        <strain evidence="5">CGMCC 1.6963</strain>
    </source>
</reference>
<accession>A0A1H9UIZ2</accession>
<keyword evidence="5" id="KW-1185">Reference proteome</keyword>
<sequence length="898" mass="94749">MSAGSSRELAEPVSSATQPTRTAAAPPRLAAGVRLLGEFGGPGFTEPHYLVERGDGQLLQVSRLLFLVALALDGRRTAEQVTDRVSAQYGRTLTTGGLDLLLEQRLRPMGIAAPAHPAPLSGQAPQATHRSESESPQTADDTSRPAVAPPPPGREAGTAYPAGAGAAPPTARPVLALRMRRVLLPAPVVQALAHLLAPLFHPAVVVVALSSLVVADVRLLQSVDPGAAFAATLRTPTLLLALLAVLLASTLFHELGHAAACRYGGAQPGAIGMAVYVVYPAFYTDVTASYRLGRAGRVRTDLGGVYFNALFALGLVGVHAWTGWDVVVLAVALVHLELLQQLLPLARLDGYFVVADGVGVPDLFSRIRPILASLVPGREPGPRVRELRPAARAVVTLWVLTAVPVMVVLLCLLVWNAPAMLAAVWAAEQQHVAHLLSAVRSGDVAQTVLSTLSVLLLPLPLVGLALLLLTIGRRLLAALVGRVARPSLVPGPPTAGRPPSEVTMSGSKPAPVLPMMEGAPTQPAAPPPTPPPPTHGVAAPPQKSERPPGPRGSAPPTPVPASPPPAAPAPQEPGWGAPGPHTASEFTEEAMLRRRTHPASRGWRRGVYAVTGGTVNLGPGAEERRQIDLLAQVRTPIRGCRRVVVLSRKGGAGKTTTTLMLGHTFATHRGDRVVALDANPDAGSLAHRMRRESPATVTDLLQERQYIERYADMRGYTSQAVDSRLEVVASDDDPRITQALGEDDYRTAIDVLDRHYNLLLVDTGTGILDSAIRGVLSEADQIVVVMPPALDGARVAAMTLDWLEEHGHADLVEGAVAVVNAVHGEGPLELDRIDQHFAARCSAVVHIPWDVTLQAGAHTSLGDLRRETRDAYLELAATVGRSFAVSRPRRGQAVEGSR</sequence>
<feature type="region of interest" description="Disordered" evidence="1">
    <location>
        <begin position="112"/>
        <end position="166"/>
    </location>
</feature>
<feature type="domain" description="CobQ/CobB/MinD/ParA nucleotide binding" evidence="3">
    <location>
        <begin position="643"/>
        <end position="853"/>
    </location>
</feature>
<dbReference type="Proteomes" id="UP000199019">
    <property type="component" value="Unassembled WGS sequence"/>
</dbReference>
<keyword evidence="2" id="KW-1133">Transmembrane helix</keyword>
<evidence type="ECO:0000259" key="3">
    <source>
        <dbReference type="Pfam" id="PF01656"/>
    </source>
</evidence>
<evidence type="ECO:0000313" key="4">
    <source>
        <dbReference type="EMBL" id="SES09258.1"/>
    </source>
</evidence>
<dbReference type="STRING" id="587636.SAMN05216199_1942"/>
<protein>
    <submittedName>
        <fullName evidence="4">Putative peptide zinc metalloprotease protein</fullName>
    </submittedName>
</protein>
<dbReference type="PANTHER" id="PTHR43384">
    <property type="entry name" value="SEPTUM SITE-DETERMINING PROTEIN MIND HOMOLOG, CHLOROPLASTIC-RELATED"/>
    <property type="match status" value="1"/>
</dbReference>
<dbReference type="GO" id="GO:0008237">
    <property type="term" value="F:metallopeptidase activity"/>
    <property type="evidence" value="ECO:0007669"/>
    <property type="project" value="UniProtKB-KW"/>
</dbReference>
<feature type="compositionally biased region" description="Low complexity" evidence="1">
    <location>
        <begin position="16"/>
        <end position="25"/>
    </location>
</feature>
<evidence type="ECO:0000313" key="5">
    <source>
        <dbReference type="Proteomes" id="UP000199019"/>
    </source>
</evidence>
<dbReference type="Pfam" id="PF01656">
    <property type="entry name" value="CbiA"/>
    <property type="match status" value="1"/>
</dbReference>
<evidence type="ECO:0000256" key="1">
    <source>
        <dbReference type="SAM" id="MobiDB-lite"/>
    </source>
</evidence>
<dbReference type="Gene3D" id="3.40.50.300">
    <property type="entry name" value="P-loop containing nucleotide triphosphate hydrolases"/>
    <property type="match status" value="1"/>
</dbReference>
<keyword evidence="2" id="KW-0812">Transmembrane</keyword>
<dbReference type="GO" id="GO:0005524">
    <property type="term" value="F:ATP binding"/>
    <property type="evidence" value="ECO:0007669"/>
    <property type="project" value="TreeGrafter"/>
</dbReference>
<keyword evidence="4" id="KW-0378">Hydrolase</keyword>
<feature type="compositionally biased region" description="Pro residues" evidence="1">
    <location>
        <begin position="523"/>
        <end position="534"/>
    </location>
</feature>
<dbReference type="GO" id="GO:0006508">
    <property type="term" value="P:proteolysis"/>
    <property type="evidence" value="ECO:0007669"/>
    <property type="project" value="UniProtKB-KW"/>
</dbReference>
<dbReference type="GO" id="GO:0009898">
    <property type="term" value="C:cytoplasmic side of plasma membrane"/>
    <property type="evidence" value="ECO:0007669"/>
    <property type="project" value="TreeGrafter"/>
</dbReference>